<dbReference type="Pfam" id="PF01965">
    <property type="entry name" value="DJ-1_PfpI"/>
    <property type="match status" value="1"/>
</dbReference>
<dbReference type="InterPro" id="IPR020449">
    <property type="entry name" value="Tscrpt_reg_AraC-type_HTH"/>
</dbReference>
<reference evidence="6 7" key="1">
    <citation type="submission" date="2018-06" db="EMBL/GenBank/DDBJ databases">
        <authorList>
            <consortium name="Pathogen Informatics"/>
            <person name="Doyle S."/>
        </authorList>
    </citation>
    <scope>NUCLEOTIDE SEQUENCE [LARGE SCALE GENOMIC DNA]</scope>
    <source>
        <strain evidence="6 7">NCTC11967</strain>
    </source>
</reference>
<dbReference type="PROSITE" id="PS00041">
    <property type="entry name" value="HTH_ARAC_FAMILY_1"/>
    <property type="match status" value="1"/>
</dbReference>
<dbReference type="RefSeq" id="WP_038255096.1">
    <property type="nucleotide sequence ID" value="NZ_DAMADI010000011.1"/>
</dbReference>
<gene>
    <name evidence="6" type="primary">rhaS_2</name>
    <name evidence="5" type="ORF">C7387_2381</name>
    <name evidence="6" type="ORF">NCTC11967_01737</name>
</gene>
<dbReference type="PRINTS" id="PR00032">
    <property type="entry name" value="HTHARAC"/>
</dbReference>
<dbReference type="PANTHER" id="PTHR43130:SF3">
    <property type="entry name" value="HTH-TYPE TRANSCRIPTIONAL REGULATOR RV1931C"/>
    <property type="match status" value="1"/>
</dbReference>
<evidence type="ECO:0000256" key="2">
    <source>
        <dbReference type="ARBA" id="ARBA00023125"/>
    </source>
</evidence>
<dbReference type="CDD" id="cd03136">
    <property type="entry name" value="GATase1_AraC_ArgR_like"/>
    <property type="match status" value="1"/>
</dbReference>
<dbReference type="Proteomes" id="UP000251313">
    <property type="component" value="Unassembled WGS sequence"/>
</dbReference>
<dbReference type="GeneID" id="66904393"/>
<dbReference type="InterPro" id="IPR018062">
    <property type="entry name" value="HTH_AraC-typ_CS"/>
</dbReference>
<evidence type="ECO:0000313" key="8">
    <source>
        <dbReference type="Proteomes" id="UP000267341"/>
    </source>
</evidence>
<dbReference type="InterPro" id="IPR029062">
    <property type="entry name" value="Class_I_gatase-like"/>
</dbReference>
<keyword evidence="3" id="KW-0804">Transcription</keyword>
<evidence type="ECO:0000313" key="7">
    <source>
        <dbReference type="Proteomes" id="UP000251313"/>
    </source>
</evidence>
<dbReference type="Gene3D" id="3.40.50.880">
    <property type="match status" value="1"/>
</dbReference>
<dbReference type="SMART" id="SM00342">
    <property type="entry name" value="HTH_ARAC"/>
    <property type="match status" value="1"/>
</dbReference>
<dbReference type="EMBL" id="UAVL01000007">
    <property type="protein sequence ID" value="SQA62731.1"/>
    <property type="molecule type" value="Genomic_DNA"/>
</dbReference>
<accession>A0AB38FVG9</accession>
<evidence type="ECO:0000259" key="4">
    <source>
        <dbReference type="PROSITE" id="PS01124"/>
    </source>
</evidence>
<evidence type="ECO:0000313" key="6">
    <source>
        <dbReference type="EMBL" id="SQA62731.1"/>
    </source>
</evidence>
<protein>
    <submittedName>
        <fullName evidence="5">AraC family transcriptional regulator with amidase-like domain</fullName>
    </submittedName>
    <submittedName>
        <fullName evidence="6">L-rhamnose operon regulatory protein rhaS</fullName>
    </submittedName>
</protein>
<keyword evidence="2" id="KW-0238">DNA-binding</keyword>
<proteinExistence type="predicted"/>
<organism evidence="6 7">
    <name type="scientific">Yokenella regensburgei</name>
    <dbReference type="NCBI Taxonomy" id="158877"/>
    <lineage>
        <taxon>Bacteria</taxon>
        <taxon>Pseudomonadati</taxon>
        <taxon>Pseudomonadota</taxon>
        <taxon>Gammaproteobacteria</taxon>
        <taxon>Enterobacterales</taxon>
        <taxon>Enterobacteriaceae</taxon>
        <taxon>Yokenella</taxon>
    </lineage>
</organism>
<reference evidence="5 8" key="2">
    <citation type="submission" date="2018-10" db="EMBL/GenBank/DDBJ databases">
        <title>Genomic Encyclopedia of Type Strains, Phase IV (KMG-IV): sequencing the most valuable type-strain genomes for metagenomic binning, comparative biology and taxonomic classification.</title>
        <authorList>
            <person name="Goeker M."/>
        </authorList>
    </citation>
    <scope>NUCLEOTIDE SEQUENCE [LARGE SCALE GENOMIC DNA]</scope>
    <source>
        <strain evidence="5 8">DSM 5079</strain>
    </source>
</reference>
<dbReference type="InterPro" id="IPR018060">
    <property type="entry name" value="HTH_AraC"/>
</dbReference>
<keyword evidence="1" id="KW-0805">Transcription regulation</keyword>
<dbReference type="Gene3D" id="1.10.10.60">
    <property type="entry name" value="Homeodomain-like"/>
    <property type="match status" value="1"/>
</dbReference>
<dbReference type="PROSITE" id="PS01124">
    <property type="entry name" value="HTH_ARAC_FAMILY_2"/>
    <property type="match status" value="1"/>
</dbReference>
<evidence type="ECO:0000256" key="3">
    <source>
        <dbReference type="ARBA" id="ARBA00023163"/>
    </source>
</evidence>
<dbReference type="GO" id="GO:0003700">
    <property type="term" value="F:DNA-binding transcription factor activity"/>
    <property type="evidence" value="ECO:0007669"/>
    <property type="project" value="InterPro"/>
</dbReference>
<comment type="caution">
    <text evidence="6">The sequence shown here is derived from an EMBL/GenBank/DDBJ whole genome shotgun (WGS) entry which is preliminary data.</text>
</comment>
<dbReference type="SUPFAM" id="SSF52317">
    <property type="entry name" value="Class I glutamine amidotransferase-like"/>
    <property type="match status" value="1"/>
</dbReference>
<dbReference type="GO" id="GO:0043565">
    <property type="term" value="F:sequence-specific DNA binding"/>
    <property type="evidence" value="ECO:0007669"/>
    <property type="project" value="InterPro"/>
</dbReference>
<dbReference type="PANTHER" id="PTHR43130">
    <property type="entry name" value="ARAC-FAMILY TRANSCRIPTIONAL REGULATOR"/>
    <property type="match status" value="1"/>
</dbReference>
<evidence type="ECO:0000256" key="1">
    <source>
        <dbReference type="ARBA" id="ARBA00023015"/>
    </source>
</evidence>
<dbReference type="InterPro" id="IPR052158">
    <property type="entry name" value="INH-QAR"/>
</dbReference>
<sequence length="369" mass="40187">MTKPPRDISWQFIDEIDNLPDGWPNGGAPELNVGILLWPEFPLMSLAGLLDALRHAADMGDNSQQVRCSWTIMSHDPGLRVASSSGITIQPDCGFLPPETFDYVVVIGGLLRSLHAGSPPGREYLRGAYAAGVPVAGVCTGSFVLAEEGLMAGRRASLHPFHIADFRARFPGVYAETGSDFIDDRGVLTCPGGISTIGLASELIRRHCGPDRATKAIHQMAVPNRIDAAPVSVSRALGFTRVADGRLRRAVFLIEQSLVRPVSTEWLAGQVNISARQLTRLFRQEFDQTPGEFIRAARLKYGRWLLKNSAESVTEIALRTGFSDCAHFIRAFRQQYQCTPGDYRASREPVSEGCRAETVCPAPPSSSPA</sequence>
<dbReference type="EMBL" id="RBIZ01000004">
    <property type="protein sequence ID" value="RKR54235.1"/>
    <property type="molecule type" value="Genomic_DNA"/>
</dbReference>
<dbReference type="SUPFAM" id="SSF46689">
    <property type="entry name" value="Homeodomain-like"/>
    <property type="match status" value="2"/>
</dbReference>
<dbReference type="Pfam" id="PF12833">
    <property type="entry name" value="HTH_18"/>
    <property type="match status" value="1"/>
</dbReference>
<name>A0AB38FVG9_9ENTR</name>
<evidence type="ECO:0000313" key="5">
    <source>
        <dbReference type="EMBL" id="RKR54235.1"/>
    </source>
</evidence>
<feature type="domain" description="HTH araC/xylS-type" evidence="4">
    <location>
        <begin position="248"/>
        <end position="346"/>
    </location>
</feature>
<keyword evidence="8" id="KW-1185">Reference proteome</keyword>
<dbReference type="Proteomes" id="UP000267341">
    <property type="component" value="Unassembled WGS sequence"/>
</dbReference>
<dbReference type="InterPro" id="IPR009057">
    <property type="entry name" value="Homeodomain-like_sf"/>
</dbReference>
<dbReference type="AlphaFoldDB" id="A0AB38FVG9"/>
<dbReference type="InterPro" id="IPR002818">
    <property type="entry name" value="DJ-1/PfpI"/>
</dbReference>